<dbReference type="STRING" id="490189.SAMN02927903_02459"/>
<name>A0A1G5IZ07_9FLAO</name>
<protein>
    <submittedName>
        <fullName evidence="2">Uncharacterized protein</fullName>
    </submittedName>
</protein>
<evidence type="ECO:0000313" key="2">
    <source>
        <dbReference type="EMBL" id="SCY80839.1"/>
    </source>
</evidence>
<keyword evidence="1" id="KW-0812">Transmembrane</keyword>
<keyword evidence="1" id="KW-1133">Transmembrane helix</keyword>
<dbReference type="AlphaFoldDB" id="A0A1G5IZ07"/>
<sequence>MKFSTFNLALCYFPFLGAVNLAMTAVHGSLGAFDFVGMGVALLPFFGNKKLLLSYGMLGMVFGLVILGVCLNAHVTQHTTRPLLDFAMGYVLATTMLWASYRLVAKALHRDALTFRLP</sequence>
<gene>
    <name evidence="2" type="ORF">SAMN02927903_02459</name>
</gene>
<accession>A0A1G5IZ07</accession>
<keyword evidence="1" id="KW-0472">Membrane</keyword>
<keyword evidence="3" id="KW-1185">Reference proteome</keyword>
<feature type="transmembrane region" description="Helical" evidence="1">
    <location>
        <begin position="52"/>
        <end position="71"/>
    </location>
</feature>
<organism evidence="2 3">
    <name type="scientific">Flavobacterium caeni</name>
    <dbReference type="NCBI Taxonomy" id="490189"/>
    <lineage>
        <taxon>Bacteria</taxon>
        <taxon>Pseudomonadati</taxon>
        <taxon>Bacteroidota</taxon>
        <taxon>Flavobacteriia</taxon>
        <taxon>Flavobacteriales</taxon>
        <taxon>Flavobacteriaceae</taxon>
        <taxon>Flavobacterium</taxon>
    </lineage>
</organism>
<evidence type="ECO:0000256" key="1">
    <source>
        <dbReference type="SAM" id="Phobius"/>
    </source>
</evidence>
<reference evidence="2 3" key="1">
    <citation type="submission" date="2016-10" db="EMBL/GenBank/DDBJ databases">
        <authorList>
            <person name="de Groot N.N."/>
        </authorList>
    </citation>
    <scope>NUCLEOTIDE SEQUENCE [LARGE SCALE GENOMIC DNA]</scope>
    <source>
        <strain evidence="2 3">CGMCC 1.7031</strain>
    </source>
</reference>
<dbReference type="RefSeq" id="WP_091144279.1">
    <property type="nucleotide sequence ID" value="NZ_FMVF01000011.1"/>
</dbReference>
<feature type="transmembrane region" description="Helical" evidence="1">
    <location>
        <begin position="83"/>
        <end position="101"/>
    </location>
</feature>
<dbReference type="Proteomes" id="UP000199354">
    <property type="component" value="Unassembled WGS sequence"/>
</dbReference>
<proteinExistence type="predicted"/>
<evidence type="ECO:0000313" key="3">
    <source>
        <dbReference type="Proteomes" id="UP000199354"/>
    </source>
</evidence>
<dbReference type="EMBL" id="FMVF01000011">
    <property type="protein sequence ID" value="SCY80839.1"/>
    <property type="molecule type" value="Genomic_DNA"/>
</dbReference>